<reference evidence="17" key="1">
    <citation type="submission" date="2017-09" db="EMBL/GenBank/DDBJ databases">
        <title>Depth-based differentiation of microbial function through sediment-hosted aquifers and enrichment of novel symbionts in the deep terrestrial subsurface.</title>
        <authorList>
            <person name="Probst A.J."/>
            <person name="Ladd B."/>
            <person name="Jarett J.K."/>
            <person name="Geller-Mcgrath D.E."/>
            <person name="Sieber C.M.K."/>
            <person name="Emerson J.B."/>
            <person name="Anantharaman K."/>
            <person name="Thomas B.C."/>
            <person name="Malmstrom R."/>
            <person name="Stieglmeier M."/>
            <person name="Klingl A."/>
            <person name="Woyke T."/>
            <person name="Ryan C.M."/>
            <person name="Banfield J.F."/>
        </authorList>
    </citation>
    <scope>NUCLEOTIDE SEQUENCE [LARGE SCALE GENOMIC DNA]</scope>
</reference>
<evidence type="ECO:0000256" key="1">
    <source>
        <dbReference type="ARBA" id="ARBA00004167"/>
    </source>
</evidence>
<evidence type="ECO:0000256" key="11">
    <source>
        <dbReference type="ARBA" id="ARBA00023136"/>
    </source>
</evidence>
<dbReference type="SUPFAM" id="SSF56601">
    <property type="entry name" value="beta-lactamase/transpeptidase-like"/>
    <property type="match status" value="1"/>
</dbReference>
<dbReference type="InterPro" id="IPR036138">
    <property type="entry name" value="PBP_dimer_sf"/>
</dbReference>
<dbReference type="InterPro" id="IPR005311">
    <property type="entry name" value="PBP_dimer"/>
</dbReference>
<dbReference type="InterPro" id="IPR001460">
    <property type="entry name" value="PCN-bd_Tpept"/>
</dbReference>
<evidence type="ECO:0000256" key="3">
    <source>
        <dbReference type="ARBA" id="ARBA00022475"/>
    </source>
</evidence>
<dbReference type="AlphaFoldDB" id="A0A2M8F937"/>
<evidence type="ECO:0000256" key="7">
    <source>
        <dbReference type="ARBA" id="ARBA00022801"/>
    </source>
</evidence>
<dbReference type="NCBIfam" id="TIGR03423">
    <property type="entry name" value="pbp2_mrdA"/>
    <property type="match status" value="1"/>
</dbReference>
<evidence type="ECO:0000259" key="14">
    <source>
        <dbReference type="Pfam" id="PF00905"/>
    </source>
</evidence>
<keyword evidence="5" id="KW-0645">Protease</keyword>
<dbReference type="EMBL" id="PFRH01000124">
    <property type="protein sequence ID" value="PJC52226.1"/>
    <property type="molecule type" value="Genomic_DNA"/>
</dbReference>
<evidence type="ECO:0000313" key="17">
    <source>
        <dbReference type="Proteomes" id="UP000231456"/>
    </source>
</evidence>
<evidence type="ECO:0000256" key="9">
    <source>
        <dbReference type="ARBA" id="ARBA00022984"/>
    </source>
</evidence>
<evidence type="ECO:0000256" key="4">
    <source>
        <dbReference type="ARBA" id="ARBA00022519"/>
    </source>
</evidence>
<dbReference type="Pfam" id="PF03717">
    <property type="entry name" value="PBP_dimer"/>
    <property type="match status" value="1"/>
</dbReference>
<dbReference type="Proteomes" id="UP000231456">
    <property type="component" value="Unassembled WGS sequence"/>
</dbReference>
<name>A0A2M8F937_9BACT</name>
<dbReference type="GO" id="GO:0009002">
    <property type="term" value="F:serine-type D-Ala-D-Ala carboxypeptidase activity"/>
    <property type="evidence" value="ECO:0007669"/>
    <property type="project" value="InterPro"/>
</dbReference>
<evidence type="ECO:0000256" key="6">
    <source>
        <dbReference type="ARBA" id="ARBA00022692"/>
    </source>
</evidence>
<dbReference type="SUPFAM" id="SSF56519">
    <property type="entry name" value="Penicillin binding protein dimerisation domain"/>
    <property type="match status" value="1"/>
</dbReference>
<evidence type="ECO:0000259" key="15">
    <source>
        <dbReference type="Pfam" id="PF03717"/>
    </source>
</evidence>
<keyword evidence="8" id="KW-0133">Cell shape</keyword>
<dbReference type="GO" id="GO:0005886">
    <property type="term" value="C:plasma membrane"/>
    <property type="evidence" value="ECO:0007669"/>
    <property type="project" value="UniProtKB-SubCell"/>
</dbReference>
<feature type="transmembrane region" description="Helical" evidence="13">
    <location>
        <begin position="56"/>
        <end position="76"/>
    </location>
</feature>
<dbReference type="GO" id="GO:0006508">
    <property type="term" value="P:proteolysis"/>
    <property type="evidence" value="ECO:0007669"/>
    <property type="project" value="UniProtKB-KW"/>
</dbReference>
<dbReference type="PANTHER" id="PTHR30627">
    <property type="entry name" value="PEPTIDOGLYCAN D,D-TRANSPEPTIDASE"/>
    <property type="match status" value="1"/>
</dbReference>
<keyword evidence="11 13" id="KW-0472">Membrane</keyword>
<dbReference type="GO" id="GO:0008658">
    <property type="term" value="F:penicillin binding"/>
    <property type="evidence" value="ECO:0007669"/>
    <property type="project" value="InterPro"/>
</dbReference>
<protein>
    <submittedName>
        <fullName evidence="16">Penicillin-binding protein 2</fullName>
    </submittedName>
</protein>
<accession>A0A2M8F937</accession>
<dbReference type="Gene3D" id="3.40.710.10">
    <property type="entry name" value="DD-peptidase/beta-lactamase superfamily"/>
    <property type="match status" value="1"/>
</dbReference>
<evidence type="ECO:0000256" key="12">
    <source>
        <dbReference type="ARBA" id="ARBA00023316"/>
    </source>
</evidence>
<keyword evidence="9" id="KW-0573">Peptidoglycan synthesis</keyword>
<keyword evidence="6 13" id="KW-0812">Transmembrane</keyword>
<dbReference type="GO" id="GO:0009252">
    <property type="term" value="P:peptidoglycan biosynthetic process"/>
    <property type="evidence" value="ECO:0007669"/>
    <property type="project" value="UniProtKB-KW"/>
</dbReference>
<dbReference type="InterPro" id="IPR050515">
    <property type="entry name" value="Beta-lactam/transpept"/>
</dbReference>
<dbReference type="InterPro" id="IPR012338">
    <property type="entry name" value="Beta-lactam/transpept-like"/>
</dbReference>
<dbReference type="Gene3D" id="3.30.1390.30">
    <property type="entry name" value="Penicillin-binding protein 2a, domain 3"/>
    <property type="match status" value="1"/>
</dbReference>
<evidence type="ECO:0000313" key="16">
    <source>
        <dbReference type="EMBL" id="PJC52226.1"/>
    </source>
</evidence>
<dbReference type="InterPro" id="IPR017790">
    <property type="entry name" value="Penicillin-binding_protein_2"/>
</dbReference>
<evidence type="ECO:0000256" key="2">
    <source>
        <dbReference type="ARBA" id="ARBA00004236"/>
    </source>
</evidence>
<dbReference type="GO" id="GO:0008360">
    <property type="term" value="P:regulation of cell shape"/>
    <property type="evidence" value="ECO:0007669"/>
    <property type="project" value="UniProtKB-KW"/>
</dbReference>
<evidence type="ECO:0000256" key="13">
    <source>
        <dbReference type="SAM" id="Phobius"/>
    </source>
</evidence>
<evidence type="ECO:0000256" key="5">
    <source>
        <dbReference type="ARBA" id="ARBA00022670"/>
    </source>
</evidence>
<dbReference type="Pfam" id="PF00905">
    <property type="entry name" value="Transpeptidase"/>
    <property type="match status" value="1"/>
</dbReference>
<keyword evidence="12" id="KW-0961">Cell wall biogenesis/degradation</keyword>
<evidence type="ECO:0000256" key="8">
    <source>
        <dbReference type="ARBA" id="ARBA00022960"/>
    </source>
</evidence>
<organism evidence="16 17">
    <name type="scientific">Candidatus Magasanikbacteria bacterium CG_4_9_14_0_2_um_filter_42_11</name>
    <dbReference type="NCBI Taxonomy" id="1974643"/>
    <lineage>
        <taxon>Bacteria</taxon>
        <taxon>Candidatus Magasanikiibacteriota</taxon>
    </lineage>
</organism>
<dbReference type="Gene3D" id="3.90.1310.10">
    <property type="entry name" value="Penicillin-binding protein 2a (Domain 2)"/>
    <property type="match status" value="1"/>
</dbReference>
<dbReference type="GO" id="GO:0071972">
    <property type="term" value="F:peptidoglycan L,D-transpeptidase activity"/>
    <property type="evidence" value="ECO:0007669"/>
    <property type="project" value="TreeGrafter"/>
</dbReference>
<dbReference type="PANTHER" id="PTHR30627:SF2">
    <property type="entry name" value="PEPTIDOGLYCAN D,D-TRANSPEPTIDASE MRDA"/>
    <property type="match status" value="1"/>
</dbReference>
<feature type="domain" description="Penicillin-binding protein transpeptidase" evidence="14">
    <location>
        <begin position="322"/>
        <end position="645"/>
    </location>
</feature>
<evidence type="ECO:0000256" key="10">
    <source>
        <dbReference type="ARBA" id="ARBA00022989"/>
    </source>
</evidence>
<feature type="domain" description="Penicillin-binding protein dimerisation" evidence="15">
    <location>
        <begin position="98"/>
        <end position="280"/>
    </location>
</feature>
<sequence>MSEKENMPLFHTPLDDSLSVPILSDTAWIEDAHPTSGDGNFGTRNFVSESIRSRRIFAFILIVSLTFLFLIFRVGYLQVVRGVVYREAAEGNRQRFLPIPAERGLIFDTNNIQLIKNIPNFALALVPQDLPRNEAERSDVVARVALLTNTPVEEIAETIERYGSYSYESIIIQDDLDYDTAMNIYIAAADIPGIHIQRGSKRLYVEETDDGESNLPLSMSHILGYQGKLSPEELDTLYDAGYLPSDTIGKSGVEKTYETFLRGTYGVKRIEVDSFGKEQKVLTEDPPVPGSHVVMSIDVHIQKALEYYLQKALDTGGFFRASAIAMDPRDGSITALVSLPSFDSNDFSGGIDTNTYQSYLSNENQPLFNRAISGAFPSGSSIKPAFAAAALQEGIITPNTTFRSTGGLAVGQWFFPDWQAGGHGITNVSRSIAWSVNTFYYYIGGGFGDFVGMGVEKMMEYLRYFGFDQKLGIDIPGEVAGFLPSKEWKEQTKGERWYVGDTYNVSIGQGDILVTPLQITSYIATIANGGTIFKPHVVEKTIDIVTGDEHIVEPEILDTVPISSENLSTVRLGMKDCVDYGACRRLSLLPFETAGKTGTAQWSSVKEPHAWFTSFAPYDNPEIVLTILIEEGKGGSETATPASYEFYKWWWKYKTTGDSSLDDTK</sequence>
<keyword evidence="4" id="KW-0997">Cell inner membrane</keyword>
<keyword evidence="10 13" id="KW-1133">Transmembrane helix</keyword>
<keyword evidence="7" id="KW-0378">Hydrolase</keyword>
<dbReference type="GO" id="GO:0071555">
    <property type="term" value="P:cell wall organization"/>
    <property type="evidence" value="ECO:0007669"/>
    <property type="project" value="UniProtKB-KW"/>
</dbReference>
<gene>
    <name evidence="16" type="primary">mrdA</name>
    <name evidence="16" type="ORF">CO030_03850</name>
</gene>
<proteinExistence type="predicted"/>
<keyword evidence="3" id="KW-1003">Cell membrane</keyword>
<comment type="caution">
    <text evidence="16">The sequence shown here is derived from an EMBL/GenBank/DDBJ whole genome shotgun (WGS) entry which is preliminary data.</text>
</comment>
<comment type="subcellular location">
    <subcellularLocation>
        <location evidence="2">Cell membrane</location>
    </subcellularLocation>
    <subcellularLocation>
        <location evidence="1">Membrane</location>
        <topology evidence="1">Single-pass membrane protein</topology>
    </subcellularLocation>
</comment>